<comment type="caution">
    <text evidence="1">The sequence shown here is derived from an EMBL/GenBank/DDBJ whole genome shotgun (WGS) entry which is preliminary data.</text>
</comment>
<sequence length="41" mass="4817">MKKLINQIKTLLQINETKTLVNHDTKACNYADNYYGDQLCR</sequence>
<evidence type="ECO:0000313" key="2">
    <source>
        <dbReference type="Proteomes" id="UP001266357"/>
    </source>
</evidence>
<protein>
    <submittedName>
        <fullName evidence="1">Uncharacterized protein</fullName>
    </submittedName>
</protein>
<gene>
    <name evidence="1" type="ORF">RM573_13985</name>
</gene>
<evidence type="ECO:0000313" key="1">
    <source>
        <dbReference type="EMBL" id="MDT0604715.1"/>
    </source>
</evidence>
<name>A0ABU3A4I3_9GAMM</name>
<organism evidence="1 2">
    <name type="scientific">Thalassotalea castellviae</name>
    <dbReference type="NCBI Taxonomy" id="3075612"/>
    <lineage>
        <taxon>Bacteria</taxon>
        <taxon>Pseudomonadati</taxon>
        <taxon>Pseudomonadota</taxon>
        <taxon>Gammaproteobacteria</taxon>
        <taxon>Alteromonadales</taxon>
        <taxon>Colwelliaceae</taxon>
        <taxon>Thalassotalea</taxon>
    </lineage>
</organism>
<dbReference type="EMBL" id="JAVRIF010000008">
    <property type="protein sequence ID" value="MDT0604715.1"/>
    <property type="molecule type" value="Genomic_DNA"/>
</dbReference>
<proteinExistence type="predicted"/>
<dbReference type="RefSeq" id="WP_311583324.1">
    <property type="nucleotide sequence ID" value="NZ_JAVRIF010000008.1"/>
</dbReference>
<dbReference type="Proteomes" id="UP001266357">
    <property type="component" value="Unassembled WGS sequence"/>
</dbReference>
<keyword evidence="2" id="KW-1185">Reference proteome</keyword>
<accession>A0ABU3A4I3</accession>
<reference evidence="1 2" key="1">
    <citation type="submission" date="2023-09" db="EMBL/GenBank/DDBJ databases">
        <authorList>
            <person name="Rey-Velasco X."/>
        </authorList>
    </citation>
    <scope>NUCLEOTIDE SEQUENCE [LARGE SCALE GENOMIC DNA]</scope>
    <source>
        <strain evidence="1 2">W431</strain>
    </source>
</reference>